<organism evidence="10">
    <name type="scientific">bioreactor metagenome</name>
    <dbReference type="NCBI Taxonomy" id="1076179"/>
    <lineage>
        <taxon>unclassified sequences</taxon>
        <taxon>metagenomes</taxon>
        <taxon>ecological metagenomes</taxon>
    </lineage>
</organism>
<evidence type="ECO:0000313" key="10">
    <source>
        <dbReference type="EMBL" id="MPM06502.1"/>
    </source>
</evidence>
<feature type="domain" description="Tripartite ATP-independent periplasmic transporters DctQ component" evidence="9">
    <location>
        <begin position="35"/>
        <end position="169"/>
    </location>
</feature>
<dbReference type="EMBL" id="VSSQ01001235">
    <property type="protein sequence ID" value="MPM06502.1"/>
    <property type="molecule type" value="Genomic_DNA"/>
</dbReference>
<sequence length="179" mass="20712">MSKFFTTMDKIKHAYDWTDRIVMIACKLLLIADILITSYAVAGRMFNQYIPFLKDPAWSEEVVLTCMSYMAVLSAALAIRRGSHIRMTAFDKYLPKRTIKFLDILSDIAVLSLGLIMLFVGWRYATTLGGRGFYVSIPWLSRFWMYFPVPLAGLAMIIFELESLYNHLKSFFMKEEEKA</sequence>
<dbReference type="AlphaFoldDB" id="A0A644WRX9"/>
<proteinExistence type="predicted"/>
<keyword evidence="4" id="KW-0997">Cell inner membrane</keyword>
<accession>A0A644WRX9</accession>
<dbReference type="Pfam" id="PF04290">
    <property type="entry name" value="DctQ"/>
    <property type="match status" value="1"/>
</dbReference>
<feature type="transmembrane region" description="Helical" evidence="8">
    <location>
        <begin position="21"/>
        <end position="42"/>
    </location>
</feature>
<dbReference type="GO" id="GO:0022857">
    <property type="term" value="F:transmembrane transporter activity"/>
    <property type="evidence" value="ECO:0007669"/>
    <property type="project" value="TreeGrafter"/>
</dbReference>
<comment type="caution">
    <text evidence="10">The sequence shown here is derived from an EMBL/GenBank/DDBJ whole genome shotgun (WGS) entry which is preliminary data.</text>
</comment>
<dbReference type="PANTHER" id="PTHR35011:SF5">
    <property type="entry name" value="SIALIC ACID TRAP TRANSPORTER SMALL PERMEASE PROTEIN SIAQ"/>
    <property type="match status" value="1"/>
</dbReference>
<feature type="transmembrane region" description="Helical" evidence="8">
    <location>
        <begin position="62"/>
        <end position="80"/>
    </location>
</feature>
<evidence type="ECO:0000256" key="8">
    <source>
        <dbReference type="SAM" id="Phobius"/>
    </source>
</evidence>
<keyword evidence="6 8" id="KW-1133">Transmembrane helix</keyword>
<evidence type="ECO:0000256" key="6">
    <source>
        <dbReference type="ARBA" id="ARBA00022989"/>
    </source>
</evidence>
<name>A0A644WRX9_9ZZZZ</name>
<dbReference type="PANTHER" id="PTHR35011">
    <property type="entry name" value="2,3-DIKETO-L-GULONATE TRAP TRANSPORTER SMALL PERMEASE PROTEIN YIAM"/>
    <property type="match status" value="1"/>
</dbReference>
<evidence type="ECO:0000256" key="7">
    <source>
        <dbReference type="ARBA" id="ARBA00023136"/>
    </source>
</evidence>
<evidence type="ECO:0000256" key="3">
    <source>
        <dbReference type="ARBA" id="ARBA00022475"/>
    </source>
</evidence>
<keyword evidence="3" id="KW-1003">Cell membrane</keyword>
<dbReference type="InterPro" id="IPR055348">
    <property type="entry name" value="DctQ"/>
</dbReference>
<dbReference type="InterPro" id="IPR007387">
    <property type="entry name" value="TRAP_DctQ"/>
</dbReference>
<comment type="subcellular location">
    <subcellularLocation>
        <location evidence="1">Cell inner membrane</location>
        <topology evidence="1">Multi-pass membrane protein</topology>
    </subcellularLocation>
</comment>
<evidence type="ECO:0000256" key="1">
    <source>
        <dbReference type="ARBA" id="ARBA00004429"/>
    </source>
</evidence>
<feature type="transmembrane region" description="Helical" evidence="8">
    <location>
        <begin position="144"/>
        <end position="165"/>
    </location>
</feature>
<dbReference type="GO" id="GO:0005886">
    <property type="term" value="C:plasma membrane"/>
    <property type="evidence" value="ECO:0007669"/>
    <property type="project" value="UniProtKB-SubCell"/>
</dbReference>
<dbReference type="GO" id="GO:0015740">
    <property type="term" value="P:C4-dicarboxylate transport"/>
    <property type="evidence" value="ECO:0007669"/>
    <property type="project" value="TreeGrafter"/>
</dbReference>
<feature type="transmembrane region" description="Helical" evidence="8">
    <location>
        <begin position="101"/>
        <end position="124"/>
    </location>
</feature>
<evidence type="ECO:0000256" key="5">
    <source>
        <dbReference type="ARBA" id="ARBA00022692"/>
    </source>
</evidence>
<protein>
    <recommendedName>
        <fullName evidence="9">Tripartite ATP-independent periplasmic transporters DctQ component domain-containing protein</fullName>
    </recommendedName>
</protein>
<gene>
    <name evidence="10" type="ORF">SDC9_52803</name>
</gene>
<keyword evidence="5 8" id="KW-0812">Transmembrane</keyword>
<evidence type="ECO:0000256" key="2">
    <source>
        <dbReference type="ARBA" id="ARBA00022448"/>
    </source>
</evidence>
<keyword evidence="2" id="KW-0813">Transport</keyword>
<keyword evidence="7 8" id="KW-0472">Membrane</keyword>
<evidence type="ECO:0000259" key="9">
    <source>
        <dbReference type="Pfam" id="PF04290"/>
    </source>
</evidence>
<evidence type="ECO:0000256" key="4">
    <source>
        <dbReference type="ARBA" id="ARBA00022519"/>
    </source>
</evidence>
<reference evidence="10" key="1">
    <citation type="submission" date="2019-08" db="EMBL/GenBank/DDBJ databases">
        <authorList>
            <person name="Kucharzyk K."/>
            <person name="Murdoch R.W."/>
            <person name="Higgins S."/>
            <person name="Loffler F."/>
        </authorList>
    </citation>
    <scope>NUCLEOTIDE SEQUENCE</scope>
</reference>